<feature type="transmembrane region" description="Helical" evidence="1">
    <location>
        <begin position="6"/>
        <end position="26"/>
    </location>
</feature>
<feature type="non-terminal residue" evidence="2">
    <location>
        <position position="62"/>
    </location>
</feature>
<organism evidence="2">
    <name type="scientific">marine metagenome</name>
    <dbReference type="NCBI Taxonomy" id="408172"/>
    <lineage>
        <taxon>unclassified sequences</taxon>
        <taxon>metagenomes</taxon>
        <taxon>ecological metagenomes</taxon>
    </lineage>
</organism>
<evidence type="ECO:0000313" key="2">
    <source>
        <dbReference type="EMBL" id="SVB89206.1"/>
    </source>
</evidence>
<name>A0A382HPF5_9ZZZZ</name>
<evidence type="ECO:0008006" key="3">
    <source>
        <dbReference type="Google" id="ProtNLM"/>
    </source>
</evidence>
<keyword evidence="1" id="KW-0812">Transmembrane</keyword>
<keyword evidence="1" id="KW-0472">Membrane</keyword>
<proteinExistence type="predicted"/>
<evidence type="ECO:0000256" key="1">
    <source>
        <dbReference type="SAM" id="Phobius"/>
    </source>
</evidence>
<dbReference type="EMBL" id="UINC01062508">
    <property type="protein sequence ID" value="SVB89206.1"/>
    <property type="molecule type" value="Genomic_DNA"/>
</dbReference>
<accession>A0A382HPF5</accession>
<reference evidence="2" key="1">
    <citation type="submission" date="2018-05" db="EMBL/GenBank/DDBJ databases">
        <authorList>
            <person name="Lanie J.A."/>
            <person name="Ng W.-L."/>
            <person name="Kazmierczak K.M."/>
            <person name="Andrzejewski T.M."/>
            <person name="Davidsen T.M."/>
            <person name="Wayne K.J."/>
            <person name="Tettelin H."/>
            <person name="Glass J.I."/>
            <person name="Rusch D."/>
            <person name="Podicherti R."/>
            <person name="Tsui H.-C.T."/>
            <person name="Winkler M.E."/>
        </authorList>
    </citation>
    <scope>NUCLEOTIDE SEQUENCE</scope>
</reference>
<gene>
    <name evidence="2" type="ORF">METZ01_LOCUS242060</name>
</gene>
<protein>
    <recommendedName>
        <fullName evidence="3">3-deoxy-D-manno-octulosonic-acid transferase N-terminal domain-containing protein</fullName>
    </recommendedName>
</protein>
<dbReference type="AlphaFoldDB" id="A0A382HPF5"/>
<keyword evidence="1" id="KW-1133">Transmembrane helix</keyword>
<sequence>MSTIYHIIIGFVILVSSPAIILRVVFDSGFRSDFLTRFDGCKALEPLNGCLWIHAASVGEVR</sequence>